<name>A0A0P1G7Q6_9RHOB</name>
<protein>
    <recommendedName>
        <fullName evidence="4">Thioredoxin-like fold domain-containing protein</fullName>
    </recommendedName>
</protein>
<feature type="chain" id="PRO_5006063149" description="Thioredoxin-like fold domain-containing protein" evidence="1">
    <location>
        <begin position="20"/>
        <end position="135"/>
    </location>
</feature>
<evidence type="ECO:0008006" key="4">
    <source>
        <dbReference type="Google" id="ProtNLM"/>
    </source>
</evidence>
<keyword evidence="3" id="KW-1185">Reference proteome</keyword>
<proteinExistence type="predicted"/>
<evidence type="ECO:0000313" key="2">
    <source>
        <dbReference type="EMBL" id="CUH77616.1"/>
    </source>
</evidence>
<accession>A0A0P1G7Q6</accession>
<dbReference type="Gene3D" id="3.40.30.10">
    <property type="entry name" value="Glutaredoxin"/>
    <property type="match status" value="1"/>
</dbReference>
<dbReference type="Proteomes" id="UP000054935">
    <property type="component" value="Unassembled WGS sequence"/>
</dbReference>
<dbReference type="InterPro" id="IPR036249">
    <property type="entry name" value="Thioredoxin-like_sf"/>
</dbReference>
<organism evidence="2 3">
    <name type="scientific">Tropicibacter naphthalenivorans</name>
    <dbReference type="NCBI Taxonomy" id="441103"/>
    <lineage>
        <taxon>Bacteria</taxon>
        <taxon>Pseudomonadati</taxon>
        <taxon>Pseudomonadota</taxon>
        <taxon>Alphaproteobacteria</taxon>
        <taxon>Rhodobacterales</taxon>
        <taxon>Roseobacteraceae</taxon>
        <taxon>Tropicibacter</taxon>
    </lineage>
</organism>
<keyword evidence="1" id="KW-0732">Signal</keyword>
<evidence type="ECO:0000313" key="3">
    <source>
        <dbReference type="Proteomes" id="UP000054935"/>
    </source>
</evidence>
<evidence type="ECO:0000256" key="1">
    <source>
        <dbReference type="SAM" id="SignalP"/>
    </source>
</evidence>
<dbReference type="EMBL" id="CYSE01000002">
    <property type="protein sequence ID" value="CUH77616.1"/>
    <property type="molecule type" value="Genomic_DNA"/>
</dbReference>
<dbReference type="OrthoDB" id="7726503at2"/>
<dbReference type="AlphaFoldDB" id="A0A0P1G7Q6"/>
<dbReference type="STRING" id="441103.TRN7648_01568"/>
<gene>
    <name evidence="2" type="ORF">TRN7648_01568</name>
</gene>
<sequence length="135" mass="14371">MIRLAAFALLASVPLGAEAQDLRQRLNALSSPEVSDPYAAEKAADLARIAADAALLFPKGEKIAVFVAPDCPECDASLADLQGLGVAVNVLDIDDGETARLMARMTLDIVPSYVMPDRLIRGPMPSFVLARYLSD</sequence>
<dbReference type="SUPFAM" id="SSF52833">
    <property type="entry name" value="Thioredoxin-like"/>
    <property type="match status" value="1"/>
</dbReference>
<reference evidence="2 3" key="1">
    <citation type="submission" date="2015-09" db="EMBL/GenBank/DDBJ databases">
        <authorList>
            <consortium name="Swine Surveillance"/>
        </authorList>
    </citation>
    <scope>NUCLEOTIDE SEQUENCE [LARGE SCALE GENOMIC DNA]</scope>
    <source>
        <strain evidence="2 3">CECT 7648</strain>
    </source>
</reference>
<dbReference type="RefSeq" id="WP_058247051.1">
    <property type="nucleotide sequence ID" value="NZ_CYSE01000002.1"/>
</dbReference>
<feature type="signal peptide" evidence="1">
    <location>
        <begin position="1"/>
        <end position="19"/>
    </location>
</feature>